<keyword evidence="1" id="KW-0812">Transmembrane</keyword>
<sequence>MGKRGDEITKTVLQVLAIAALAAIIGVILHKGYTDFSALAKQNPGGDFWPALGRYIFRNLAGG</sequence>
<evidence type="ECO:0000313" key="3">
    <source>
        <dbReference type="Proteomes" id="UP000552954"/>
    </source>
</evidence>
<comment type="caution">
    <text evidence="2">The sequence shown here is derived from an EMBL/GenBank/DDBJ whole genome shotgun (WGS) entry which is preliminary data.</text>
</comment>
<dbReference type="AlphaFoldDB" id="A0A849K4V1"/>
<keyword evidence="1" id="KW-0472">Membrane</keyword>
<evidence type="ECO:0000256" key="1">
    <source>
        <dbReference type="SAM" id="Phobius"/>
    </source>
</evidence>
<dbReference type="Proteomes" id="UP000552954">
    <property type="component" value="Unassembled WGS sequence"/>
</dbReference>
<dbReference type="RefSeq" id="WP_171558652.1">
    <property type="nucleotide sequence ID" value="NZ_JABFCS010000001.1"/>
</dbReference>
<organism evidence="2 3">
    <name type="scientific">Ramlibacter montanisoli</name>
    <dbReference type="NCBI Taxonomy" id="2732512"/>
    <lineage>
        <taxon>Bacteria</taxon>
        <taxon>Pseudomonadati</taxon>
        <taxon>Pseudomonadota</taxon>
        <taxon>Betaproteobacteria</taxon>
        <taxon>Burkholderiales</taxon>
        <taxon>Comamonadaceae</taxon>
        <taxon>Ramlibacter</taxon>
    </lineage>
</organism>
<protein>
    <submittedName>
        <fullName evidence="2">Uncharacterized protein</fullName>
    </submittedName>
</protein>
<keyword evidence="3" id="KW-1185">Reference proteome</keyword>
<reference evidence="2 3" key="1">
    <citation type="submission" date="2020-05" db="EMBL/GenBank/DDBJ databases">
        <authorList>
            <person name="Khan S.A."/>
            <person name="Jeon C.O."/>
            <person name="Chun B.H."/>
        </authorList>
    </citation>
    <scope>NUCLEOTIDE SEQUENCE [LARGE SCALE GENOMIC DNA]</scope>
    <source>
        <strain evidence="2 3">B156</strain>
    </source>
</reference>
<dbReference type="EMBL" id="JABFCS010000001">
    <property type="protein sequence ID" value="NNU43442.1"/>
    <property type="molecule type" value="Genomic_DNA"/>
</dbReference>
<evidence type="ECO:0000313" key="2">
    <source>
        <dbReference type="EMBL" id="NNU43442.1"/>
    </source>
</evidence>
<reference evidence="2 3" key="2">
    <citation type="submission" date="2020-06" db="EMBL/GenBank/DDBJ databases">
        <title>Ramlibacter rhizophilus sp. nov., isolated from rhizosphere soil of national flower Mugunghwa from South Korea.</title>
        <authorList>
            <person name="Zheng-Fei Y."/>
            <person name="Huan T."/>
        </authorList>
    </citation>
    <scope>NUCLEOTIDE SEQUENCE [LARGE SCALE GENOMIC DNA]</scope>
    <source>
        <strain evidence="2 3">B156</strain>
    </source>
</reference>
<proteinExistence type="predicted"/>
<feature type="transmembrane region" description="Helical" evidence="1">
    <location>
        <begin position="12"/>
        <end position="29"/>
    </location>
</feature>
<name>A0A849K4V1_9BURK</name>
<gene>
    <name evidence="2" type="ORF">HK415_10150</name>
</gene>
<accession>A0A849K4V1</accession>
<keyword evidence="1" id="KW-1133">Transmembrane helix</keyword>